<comment type="subunit">
    <text evidence="14">Homodimer.</text>
</comment>
<dbReference type="eggNOG" id="COG0108">
    <property type="taxonomic scope" value="Bacteria"/>
</dbReference>
<comment type="catalytic activity">
    <reaction evidence="1 14">
        <text>D-ribulose 5-phosphate = (2S)-2-hydroxy-3-oxobutyl phosphate + formate + H(+)</text>
        <dbReference type="Rhea" id="RHEA:18457"/>
        <dbReference type="ChEBI" id="CHEBI:15378"/>
        <dbReference type="ChEBI" id="CHEBI:15740"/>
        <dbReference type="ChEBI" id="CHEBI:58121"/>
        <dbReference type="ChEBI" id="CHEBI:58830"/>
        <dbReference type="EC" id="4.1.99.12"/>
    </reaction>
</comment>
<protein>
    <recommendedName>
        <fullName evidence="8 14">3,4-dihydroxy-2-butanone 4-phosphate synthase</fullName>
        <shortName evidence="14">DHBP synthase</shortName>
        <ecNumber evidence="7 14">4.1.99.12</ecNumber>
    </recommendedName>
</protein>
<comment type="cofactor">
    <cofactor evidence="14">
        <name>Mg(2+)</name>
        <dbReference type="ChEBI" id="CHEBI:18420"/>
    </cofactor>
    <cofactor evidence="14">
        <name>Mn(2+)</name>
        <dbReference type="ChEBI" id="CHEBI:29035"/>
    </cofactor>
    <text evidence="14">Binds 2 divalent metal cations per subunit. Magnesium or manganese.</text>
</comment>
<evidence type="ECO:0000259" key="15">
    <source>
        <dbReference type="Pfam" id="PF00925"/>
    </source>
</evidence>
<dbReference type="Pfam" id="PF00925">
    <property type="entry name" value="GTP_cyclohydro2"/>
    <property type="match status" value="1"/>
</dbReference>
<dbReference type="NCBIfam" id="TIGR00506">
    <property type="entry name" value="ribB"/>
    <property type="match status" value="1"/>
</dbReference>
<dbReference type="HOGENOM" id="CLU_020273_1_2_6"/>
<dbReference type="HAMAP" id="MF_00180">
    <property type="entry name" value="RibB"/>
    <property type="match status" value="1"/>
</dbReference>
<evidence type="ECO:0000256" key="6">
    <source>
        <dbReference type="ARBA" id="ARBA00008976"/>
    </source>
</evidence>
<dbReference type="InterPro" id="IPR017945">
    <property type="entry name" value="DHBP_synth_RibB-like_a/b_dom"/>
</dbReference>
<proteinExistence type="inferred from homology"/>
<evidence type="ECO:0000256" key="3">
    <source>
        <dbReference type="ARBA" id="ARBA00002284"/>
    </source>
</evidence>
<comment type="similarity">
    <text evidence="5">In the N-terminal section; belongs to the DHBP synthase family.</text>
</comment>
<evidence type="ECO:0000256" key="12">
    <source>
        <dbReference type="ARBA" id="ARBA00023211"/>
    </source>
</evidence>
<keyword evidence="16" id="KW-0378">Hydrolase</keyword>
<dbReference type="NCBIfam" id="NF010626">
    <property type="entry name" value="PRK14019.1"/>
    <property type="match status" value="1"/>
</dbReference>
<feature type="site" description="Essential for catalytic activity" evidence="14">
    <location>
        <position position="141"/>
    </location>
</feature>
<sequence>MSISVLALKLTGNIAMPISTPQEIIEDIRLGKMVILMDDEDRENEGDLIMAAEHITPEAINFMAKYGRGLICLTMTKERCQRLGLPPMVQDNNAQYTTNFTVSIEAAEGVTTGISAADRARTVQAAVAKEAKAADLVQPGHIFPLAAQDGGVLTRAGHTEAGCDLARLAGFEPASVIVEILNDDGTMARRPDLEVFAEQHGLKLGTIADLIEYRNNTETTIERVAECKLPTEFGEFDLVTYRDTIDNQIHFALRKGTVGDQTPLVRVHLQDTFTDLLRSDRNAERSWTLDKAMKRIGQEGGVLVILGNEESPELLIHRVKMFEAQDKEEAPKLAKKQGTSRRVGVGSQILADLGVHDMRLLSSSNKKYHALGGFGLNVIEYVCE</sequence>
<evidence type="ECO:0000256" key="10">
    <source>
        <dbReference type="ARBA" id="ARBA00022723"/>
    </source>
</evidence>
<comment type="cofactor">
    <cofactor evidence="2">
        <name>Mn(2+)</name>
        <dbReference type="ChEBI" id="CHEBI:29035"/>
    </cofactor>
</comment>
<dbReference type="GO" id="GO:0003935">
    <property type="term" value="F:GTP cyclohydrolase II activity"/>
    <property type="evidence" value="ECO:0007669"/>
    <property type="project" value="TreeGrafter"/>
</dbReference>
<organism evidence="16 17">
    <name type="scientific">Vibrio vulnificus (strain YJ016)</name>
    <dbReference type="NCBI Taxonomy" id="196600"/>
    <lineage>
        <taxon>Bacteria</taxon>
        <taxon>Pseudomonadati</taxon>
        <taxon>Pseudomonadota</taxon>
        <taxon>Gammaproteobacteria</taxon>
        <taxon>Vibrionales</taxon>
        <taxon>Vibrionaceae</taxon>
        <taxon>Vibrio</taxon>
    </lineage>
</organism>
<evidence type="ECO:0000256" key="2">
    <source>
        <dbReference type="ARBA" id="ARBA00001936"/>
    </source>
</evidence>
<evidence type="ECO:0000313" key="17">
    <source>
        <dbReference type="Proteomes" id="UP000002675"/>
    </source>
</evidence>
<name>Q7MN54_VIBVY</name>
<evidence type="ECO:0000256" key="9">
    <source>
        <dbReference type="ARBA" id="ARBA00022619"/>
    </source>
</evidence>
<comment type="similarity">
    <text evidence="6">In the C-terminal section; belongs to the GTP cyclohydrolase II family.</text>
</comment>
<evidence type="ECO:0000256" key="11">
    <source>
        <dbReference type="ARBA" id="ARBA00022842"/>
    </source>
</evidence>
<evidence type="ECO:0000313" key="16">
    <source>
        <dbReference type="EMBL" id="BAC93627.1"/>
    </source>
</evidence>
<evidence type="ECO:0000256" key="8">
    <source>
        <dbReference type="ARBA" id="ARBA00018836"/>
    </source>
</evidence>
<keyword evidence="10 14" id="KW-0479">Metal-binding</keyword>
<keyword evidence="9 14" id="KW-0686">Riboflavin biosynthesis</keyword>
<keyword evidence="12 14" id="KW-0464">Manganese</keyword>
<dbReference type="GO" id="GO:0005829">
    <property type="term" value="C:cytosol"/>
    <property type="evidence" value="ECO:0007669"/>
    <property type="project" value="TreeGrafter"/>
</dbReference>
<dbReference type="STRING" id="672.VV93_v1c08020"/>
<dbReference type="FunFam" id="3.90.870.10:FF:000001">
    <property type="entry name" value="Riboflavin biosynthesis protein RibBA"/>
    <property type="match status" value="1"/>
</dbReference>
<dbReference type="PANTHER" id="PTHR21327">
    <property type="entry name" value="GTP CYCLOHYDROLASE II-RELATED"/>
    <property type="match status" value="1"/>
</dbReference>
<dbReference type="KEGG" id="vvy:VV0863"/>
<dbReference type="PANTHER" id="PTHR21327:SF34">
    <property type="entry name" value="3,4-DIHYDROXY-2-BUTANONE 4-PHOSPHATE SYNTHASE"/>
    <property type="match status" value="1"/>
</dbReference>
<dbReference type="SUPFAM" id="SSF55821">
    <property type="entry name" value="YrdC/RibB"/>
    <property type="match status" value="1"/>
</dbReference>
<keyword evidence="13 14" id="KW-0456">Lyase</keyword>
<dbReference type="Gene3D" id="3.40.50.10990">
    <property type="entry name" value="GTP cyclohydrolase II"/>
    <property type="match status" value="1"/>
</dbReference>
<evidence type="ECO:0000256" key="1">
    <source>
        <dbReference type="ARBA" id="ARBA00000141"/>
    </source>
</evidence>
<dbReference type="Gene3D" id="3.90.870.10">
    <property type="entry name" value="DHBP synthase"/>
    <property type="match status" value="1"/>
</dbReference>
<dbReference type="FunFam" id="3.40.50.10990:FF:000006">
    <property type="entry name" value="3,4-dihydroxy-2-butanone 4-phosphate synthase"/>
    <property type="match status" value="1"/>
</dbReference>
<dbReference type="EC" id="4.1.99.12" evidence="7 14"/>
<dbReference type="InterPro" id="IPR032677">
    <property type="entry name" value="GTP_cyclohydro_II"/>
</dbReference>
<accession>Q7MN54</accession>
<gene>
    <name evidence="14" type="primary">ribB</name>
    <name evidence="16" type="ordered locus">VV0863</name>
</gene>
<evidence type="ECO:0000256" key="14">
    <source>
        <dbReference type="HAMAP-Rule" id="MF_00180"/>
    </source>
</evidence>
<dbReference type="GO" id="GO:0009231">
    <property type="term" value="P:riboflavin biosynthetic process"/>
    <property type="evidence" value="ECO:0007669"/>
    <property type="project" value="UniProtKB-UniRule"/>
</dbReference>
<evidence type="ECO:0000256" key="4">
    <source>
        <dbReference type="ARBA" id="ARBA00004904"/>
    </source>
</evidence>
<comment type="pathway">
    <text evidence="4 14">Cofactor biosynthesis; riboflavin biosynthesis; 2-hydroxy-3-oxobutyl phosphate from D-ribulose 5-phosphate: step 1/1.</text>
</comment>
<reference evidence="16 17" key="1">
    <citation type="journal article" date="2003" name="Genome Res.">
        <title>Comparative genome analysis of Vibrio vulnificus, a marine pathogen.</title>
        <authorList>
            <person name="Chen C.Y."/>
            <person name="Wu K.M."/>
            <person name="Chang Y.C."/>
            <person name="Chang C.H."/>
            <person name="Tsai H.C."/>
            <person name="Liao T.L."/>
            <person name="Liu Y.M."/>
            <person name="Chen H.J."/>
            <person name="Shen A.B."/>
            <person name="Li J.C."/>
            <person name="Su T.L."/>
            <person name="Shao C.P."/>
            <person name="Lee C.T."/>
            <person name="Hor L.I."/>
            <person name="Tsai S.F."/>
        </authorList>
    </citation>
    <scope>NUCLEOTIDE SEQUENCE [LARGE SCALE GENOMIC DNA]</scope>
    <source>
        <strain evidence="16 17">YJ016</strain>
    </source>
</reference>
<dbReference type="GO" id="GO:0008686">
    <property type="term" value="F:3,4-dihydroxy-2-butanone-4-phosphate synthase activity"/>
    <property type="evidence" value="ECO:0007669"/>
    <property type="project" value="UniProtKB-UniRule"/>
</dbReference>
<feature type="binding site" evidence="14">
    <location>
        <position position="158"/>
    </location>
    <ligand>
        <name>Mg(2+)</name>
        <dbReference type="ChEBI" id="CHEBI:18420"/>
        <label>2</label>
    </ligand>
</feature>
<dbReference type="EMBL" id="BA000037">
    <property type="protein sequence ID" value="BAC93627.1"/>
    <property type="molecule type" value="Genomic_DNA"/>
</dbReference>
<dbReference type="PIRSF" id="PIRSF001259">
    <property type="entry name" value="RibA"/>
    <property type="match status" value="1"/>
</dbReference>
<dbReference type="UniPathway" id="UPA00275">
    <property type="reaction ID" value="UER00399"/>
</dbReference>
<dbReference type="GO" id="GO:0000287">
    <property type="term" value="F:magnesium ion binding"/>
    <property type="evidence" value="ECO:0007669"/>
    <property type="project" value="UniProtKB-UniRule"/>
</dbReference>
<dbReference type="AlphaFoldDB" id="Q7MN54"/>
<comment type="similarity">
    <text evidence="14">Belongs to the DHBP synthase family.</text>
</comment>
<feature type="domain" description="GTP cyclohydrolase II" evidence="15">
    <location>
        <begin position="222"/>
        <end position="382"/>
    </location>
</feature>
<dbReference type="Proteomes" id="UP000002675">
    <property type="component" value="Chromosome I"/>
</dbReference>
<evidence type="ECO:0000256" key="5">
    <source>
        <dbReference type="ARBA" id="ARBA00005520"/>
    </source>
</evidence>
<dbReference type="Pfam" id="PF00926">
    <property type="entry name" value="DHBP_synthase"/>
    <property type="match status" value="1"/>
</dbReference>
<keyword evidence="11 14" id="KW-0460">Magnesium</keyword>
<dbReference type="SUPFAM" id="SSF142695">
    <property type="entry name" value="RibA-like"/>
    <property type="match status" value="1"/>
</dbReference>
<evidence type="ECO:0000256" key="13">
    <source>
        <dbReference type="ARBA" id="ARBA00023239"/>
    </source>
</evidence>
<evidence type="ECO:0000256" key="7">
    <source>
        <dbReference type="ARBA" id="ARBA00012153"/>
    </source>
</evidence>
<feature type="binding site" evidence="14">
    <location>
        <position position="43"/>
    </location>
    <ligand>
        <name>Mg(2+)</name>
        <dbReference type="ChEBI" id="CHEBI:18420"/>
        <label>1</label>
    </ligand>
</feature>
<dbReference type="GO" id="GO:0030145">
    <property type="term" value="F:manganese ion binding"/>
    <property type="evidence" value="ECO:0007669"/>
    <property type="project" value="UniProtKB-UniRule"/>
</dbReference>
<dbReference type="InterPro" id="IPR036144">
    <property type="entry name" value="RibA-like_sf"/>
</dbReference>
<feature type="binding site" evidence="14">
    <location>
        <position position="43"/>
    </location>
    <ligand>
        <name>Mg(2+)</name>
        <dbReference type="ChEBI" id="CHEBI:18420"/>
        <label>2</label>
    </ligand>
</feature>
<feature type="binding site" evidence="14">
    <location>
        <position position="47"/>
    </location>
    <ligand>
        <name>D-ribulose 5-phosphate</name>
        <dbReference type="ChEBI" id="CHEBI:58121"/>
    </ligand>
</feature>
<feature type="binding site" evidence="14">
    <location>
        <begin position="42"/>
        <end position="43"/>
    </location>
    <ligand>
        <name>D-ribulose 5-phosphate</name>
        <dbReference type="ChEBI" id="CHEBI:58121"/>
    </ligand>
</feature>
<feature type="binding site" evidence="14">
    <location>
        <begin position="155"/>
        <end position="159"/>
    </location>
    <ligand>
        <name>D-ribulose 5-phosphate</name>
        <dbReference type="ChEBI" id="CHEBI:58121"/>
    </ligand>
</feature>
<dbReference type="InterPro" id="IPR000422">
    <property type="entry name" value="DHBP_synthase_RibB"/>
</dbReference>
<comment type="function">
    <text evidence="3 14">Catalyzes the conversion of D-ribulose 5-phosphate to formate and 3,4-dihydroxy-2-butanone 4-phosphate.</text>
</comment>
<feature type="site" description="Essential for catalytic activity" evidence="14">
    <location>
        <position position="179"/>
    </location>
</feature>
<dbReference type="eggNOG" id="COG0807">
    <property type="taxonomic scope" value="Bacteria"/>
</dbReference>